<reference evidence="3 4" key="1">
    <citation type="submission" date="2019-03" db="EMBL/GenBank/DDBJ databases">
        <title>First draft genome of Liparis tanakae, snailfish: a comprehensive survey of snailfish specific genes.</title>
        <authorList>
            <person name="Kim W."/>
            <person name="Song I."/>
            <person name="Jeong J.-H."/>
            <person name="Kim D."/>
            <person name="Kim S."/>
            <person name="Ryu S."/>
            <person name="Song J.Y."/>
            <person name="Lee S.K."/>
        </authorList>
    </citation>
    <scope>NUCLEOTIDE SEQUENCE [LARGE SCALE GENOMIC DNA]</scope>
    <source>
        <tissue evidence="3">Muscle</tissue>
    </source>
</reference>
<dbReference type="AlphaFoldDB" id="A0A4Z2EDD0"/>
<dbReference type="GO" id="GO:0007219">
    <property type="term" value="P:Notch signaling pathway"/>
    <property type="evidence" value="ECO:0007669"/>
    <property type="project" value="InterPro"/>
</dbReference>
<gene>
    <name evidence="3" type="ORF">EYF80_063119</name>
</gene>
<organism evidence="3 4">
    <name type="scientific">Liparis tanakae</name>
    <name type="common">Tanaka's snailfish</name>
    <dbReference type="NCBI Taxonomy" id="230148"/>
    <lineage>
        <taxon>Eukaryota</taxon>
        <taxon>Metazoa</taxon>
        <taxon>Chordata</taxon>
        <taxon>Craniata</taxon>
        <taxon>Vertebrata</taxon>
        <taxon>Euteleostomi</taxon>
        <taxon>Actinopterygii</taxon>
        <taxon>Neopterygii</taxon>
        <taxon>Teleostei</taxon>
        <taxon>Neoteleostei</taxon>
        <taxon>Acanthomorphata</taxon>
        <taxon>Eupercaria</taxon>
        <taxon>Perciformes</taxon>
        <taxon>Cottioidei</taxon>
        <taxon>Cottales</taxon>
        <taxon>Liparidae</taxon>
        <taxon>Liparis</taxon>
    </lineage>
</organism>
<feature type="compositionally biased region" description="Basic and acidic residues" evidence="1">
    <location>
        <begin position="43"/>
        <end position="76"/>
    </location>
</feature>
<dbReference type="EMBL" id="SRLO01009578">
    <property type="protein sequence ID" value="TNN26743.1"/>
    <property type="molecule type" value="Genomic_DNA"/>
</dbReference>
<comment type="caution">
    <text evidence="3">The sequence shown here is derived from an EMBL/GenBank/DDBJ whole genome shotgun (WGS) entry which is preliminary data.</text>
</comment>
<feature type="region of interest" description="Disordered" evidence="1">
    <location>
        <begin position="127"/>
        <end position="148"/>
    </location>
</feature>
<dbReference type="InterPro" id="IPR011656">
    <property type="entry name" value="Notch_NODP_dom"/>
</dbReference>
<proteinExistence type="predicted"/>
<accession>A0A4Z2EDD0</accession>
<name>A0A4Z2EDD0_9TELE</name>
<dbReference type="GO" id="GO:0030154">
    <property type="term" value="P:cell differentiation"/>
    <property type="evidence" value="ECO:0007669"/>
    <property type="project" value="InterPro"/>
</dbReference>
<evidence type="ECO:0000313" key="3">
    <source>
        <dbReference type="EMBL" id="TNN26743.1"/>
    </source>
</evidence>
<feature type="region of interest" description="Disordered" evidence="1">
    <location>
        <begin position="31"/>
        <end position="86"/>
    </location>
</feature>
<evidence type="ECO:0000259" key="2">
    <source>
        <dbReference type="Pfam" id="PF07684"/>
    </source>
</evidence>
<dbReference type="Gene3D" id="3.30.70.3310">
    <property type="match status" value="1"/>
</dbReference>
<feature type="domain" description="Notch NODP" evidence="2">
    <location>
        <begin position="75"/>
        <end position="101"/>
    </location>
</feature>
<dbReference type="GO" id="GO:0016020">
    <property type="term" value="C:membrane"/>
    <property type="evidence" value="ECO:0007669"/>
    <property type="project" value="InterPro"/>
</dbReference>
<evidence type="ECO:0000313" key="4">
    <source>
        <dbReference type="Proteomes" id="UP000314294"/>
    </source>
</evidence>
<keyword evidence="4" id="KW-1185">Reference proteome</keyword>
<feature type="compositionally biased region" description="Basic and acidic residues" evidence="1">
    <location>
        <begin position="127"/>
        <end position="141"/>
    </location>
</feature>
<evidence type="ECO:0000256" key="1">
    <source>
        <dbReference type="SAM" id="MobiDB-lite"/>
    </source>
</evidence>
<dbReference type="Proteomes" id="UP000314294">
    <property type="component" value="Unassembled WGS sequence"/>
</dbReference>
<sequence length="148" mass="16243">MAAGRKPDLRVITSQSGKSLMQLVSTTFYRWGRPLQGDGGSRGIEDSRSRGSRSRGVEARGVEESRLEESRSRGVDNRPCSRLPSTCFPHATEAASFLRAAMRLRPASFPNLPELKAVVGIRGVREELGGREEETREEEVKGTGSQVL</sequence>
<dbReference type="Pfam" id="PF07684">
    <property type="entry name" value="NODP"/>
    <property type="match status" value="1"/>
</dbReference>
<protein>
    <recommendedName>
        <fullName evidence="2">Notch NODP domain-containing protein</fullName>
    </recommendedName>
</protein>